<evidence type="ECO:0000313" key="10">
    <source>
        <dbReference type="Proteomes" id="UP000503462"/>
    </source>
</evidence>
<evidence type="ECO:0000256" key="2">
    <source>
        <dbReference type="ARBA" id="ARBA00006865"/>
    </source>
</evidence>
<evidence type="ECO:0000259" key="8">
    <source>
        <dbReference type="PROSITE" id="PS51762"/>
    </source>
</evidence>
<comment type="catalytic activity">
    <reaction evidence="1">
        <text>Endohydrolysis of (1-&gt;3)- or (1-&gt;4)-linkages in beta-D-glucans when the glucose residue whose reducing group is involved in the linkage to be hydrolyzed is itself substituted at C-3.</text>
        <dbReference type="EC" id="3.2.1.6"/>
    </reaction>
</comment>
<keyword evidence="4" id="KW-0378">Hydrolase</keyword>
<evidence type="ECO:0000256" key="1">
    <source>
        <dbReference type="ARBA" id="ARBA00000124"/>
    </source>
</evidence>
<accession>A0A6H0XLW3</accession>
<evidence type="ECO:0000256" key="5">
    <source>
        <dbReference type="ARBA" id="ARBA00023295"/>
    </source>
</evidence>
<feature type="region of interest" description="Disordered" evidence="6">
    <location>
        <begin position="317"/>
        <end position="382"/>
    </location>
</feature>
<evidence type="ECO:0000256" key="7">
    <source>
        <dbReference type="SAM" id="SignalP"/>
    </source>
</evidence>
<dbReference type="InterPro" id="IPR000757">
    <property type="entry name" value="Beta-glucanase-like"/>
</dbReference>
<dbReference type="PANTHER" id="PTHR10963:SF24">
    <property type="entry name" value="GLYCOSIDASE C21B10.07-RELATED"/>
    <property type="match status" value="1"/>
</dbReference>
<comment type="similarity">
    <text evidence="2">Belongs to the glycosyl hydrolase 16 family.</text>
</comment>
<dbReference type="SUPFAM" id="SSF49899">
    <property type="entry name" value="Concanavalin A-like lectins/glucanases"/>
    <property type="match status" value="1"/>
</dbReference>
<dbReference type="EMBL" id="CP051139">
    <property type="protein sequence ID" value="QIW95741.1"/>
    <property type="molecule type" value="Genomic_DNA"/>
</dbReference>
<evidence type="ECO:0000256" key="4">
    <source>
        <dbReference type="ARBA" id="ARBA00022801"/>
    </source>
</evidence>
<dbReference type="EC" id="3.2.1.6" evidence="3"/>
<evidence type="ECO:0000313" key="9">
    <source>
        <dbReference type="EMBL" id="QIW95741.1"/>
    </source>
</evidence>
<dbReference type="AlphaFoldDB" id="A0A6H0XLW3"/>
<proteinExistence type="inferred from homology"/>
<dbReference type="OrthoDB" id="192832at2759"/>
<evidence type="ECO:0000256" key="3">
    <source>
        <dbReference type="ARBA" id="ARBA00012599"/>
    </source>
</evidence>
<feature type="domain" description="GH16" evidence="8">
    <location>
        <begin position="16"/>
        <end position="280"/>
    </location>
</feature>
<keyword evidence="5" id="KW-0326">Glycosidase</keyword>
<organism evidence="9 10">
    <name type="scientific">Peltaster fructicola</name>
    <dbReference type="NCBI Taxonomy" id="286661"/>
    <lineage>
        <taxon>Eukaryota</taxon>
        <taxon>Fungi</taxon>
        <taxon>Dikarya</taxon>
        <taxon>Ascomycota</taxon>
        <taxon>Pezizomycotina</taxon>
        <taxon>Dothideomycetes</taxon>
        <taxon>Dothideomycetes incertae sedis</taxon>
        <taxon>Peltaster</taxon>
    </lineage>
</organism>
<protein>
    <recommendedName>
        <fullName evidence="3">endo-1,3(4)-beta-glucanase</fullName>
        <ecNumber evidence="3">3.2.1.6</ecNumber>
    </recommendedName>
</protein>
<gene>
    <name evidence="9" type="ORF">AMS68_001259</name>
</gene>
<dbReference type="GO" id="GO:0052861">
    <property type="term" value="F:endo-1,3(4)-beta-glucanase activity"/>
    <property type="evidence" value="ECO:0007669"/>
    <property type="project" value="UniProtKB-EC"/>
</dbReference>
<dbReference type="Proteomes" id="UP000503462">
    <property type="component" value="Chromosome 1"/>
</dbReference>
<dbReference type="InterPro" id="IPR013320">
    <property type="entry name" value="ConA-like_dom_sf"/>
</dbReference>
<name>A0A6H0XLW3_9PEZI</name>
<feature type="chain" id="PRO_5026227386" description="endo-1,3(4)-beta-glucanase" evidence="7">
    <location>
        <begin position="20"/>
        <end position="431"/>
    </location>
</feature>
<dbReference type="CDD" id="cd02181">
    <property type="entry name" value="GH16_fungal_Lam16A_glucanase"/>
    <property type="match status" value="1"/>
</dbReference>
<dbReference type="Pfam" id="PF26113">
    <property type="entry name" value="GH16_XgeA"/>
    <property type="match status" value="1"/>
</dbReference>
<dbReference type="PROSITE" id="PS51762">
    <property type="entry name" value="GH16_2"/>
    <property type="match status" value="1"/>
</dbReference>
<dbReference type="GO" id="GO:0009251">
    <property type="term" value="P:glucan catabolic process"/>
    <property type="evidence" value="ECO:0007669"/>
    <property type="project" value="TreeGrafter"/>
</dbReference>
<feature type="signal peptide" evidence="7">
    <location>
        <begin position="1"/>
        <end position="19"/>
    </location>
</feature>
<keyword evidence="10" id="KW-1185">Reference proteome</keyword>
<dbReference type="InterPro" id="IPR050546">
    <property type="entry name" value="Glycosyl_Hydrlase_16"/>
</dbReference>
<sequence length="431" mass="44867">MSLRSVLTCIALLSTTGWAQYTLEDDYTKDGNFFNMFSFFTASDPTHGTVNYVDRDTAQKNGLINFSNGQAYMGVDYTNKAPNGRASVRVTSNKSYNSGLVILDLAKMPASTCGTWPAFWMVGSNWPNNGEIDIIEGVNDQSTNDVTLHTNSGCSISANTPMTGHVNTPNCDVKAAGQADNQGCQIATGNTQTYGTGFNNVGGGVYATEWTSSAINVYFFPRSKIPADITSGKPNPAGWGSPMAAFSGGCNIPDHFKNLQIVFDLTFCGDWAGNVWGNSGCASKASTCQAFVANNPAAFKDSSWLVNSLKVYQASKSTPSKTTAAKGSDSDSDSESSIITDANVAPVSPSPSPVQASSSPVEVSPVPAPATSVAPAPSKAPATIVTSSGSGVGYSASSPGTGGHIVTTNTQTSAKVRRLADQLTALLARAI</sequence>
<keyword evidence="7" id="KW-0732">Signal</keyword>
<dbReference type="Gene3D" id="2.60.120.200">
    <property type="match status" value="1"/>
</dbReference>
<feature type="compositionally biased region" description="Low complexity" evidence="6">
    <location>
        <begin position="342"/>
        <end position="382"/>
    </location>
</feature>
<reference evidence="9 10" key="1">
    <citation type="journal article" date="2016" name="Sci. Rep.">
        <title>Peltaster fructicola genome reveals evolution from an invasive phytopathogen to an ectophytic parasite.</title>
        <authorList>
            <person name="Xu C."/>
            <person name="Chen H."/>
            <person name="Gleason M.L."/>
            <person name="Xu J.R."/>
            <person name="Liu H."/>
            <person name="Zhang R."/>
            <person name="Sun G."/>
        </authorList>
    </citation>
    <scope>NUCLEOTIDE SEQUENCE [LARGE SCALE GENOMIC DNA]</scope>
    <source>
        <strain evidence="9 10">LNHT1506</strain>
    </source>
</reference>
<evidence type="ECO:0000256" key="6">
    <source>
        <dbReference type="SAM" id="MobiDB-lite"/>
    </source>
</evidence>
<dbReference type="FunFam" id="2.60.120.200:FF:000114">
    <property type="entry name" value="Probable endo-1,3(4)-beta-glucanase NFIA_089530"/>
    <property type="match status" value="1"/>
</dbReference>
<dbReference type="PANTHER" id="PTHR10963">
    <property type="entry name" value="GLYCOSYL HYDROLASE-RELATED"/>
    <property type="match status" value="1"/>
</dbReference>